<dbReference type="InterPro" id="IPR038501">
    <property type="entry name" value="Spore_GerAC_C_sf"/>
</dbReference>
<sequence>MTRICRQWMFACLLVGLVVTLSSCGYKDIDKRFFVVSMGIDHNAEAEEDSPRYNVLLKLAIPQADVKAGQEEFILLGEKSDSITNAVRKIKAKVDKELDFSHTKVILFGEDVVKEGDVNRLLDWFMRRRDIQKIAWVGVARPNAEKVLQLKPKSERLPSNALFLSFGQSGTESAFIVSDYLFSFRKRLTERGLDPVLPIIEAEDNELLQIDKSVFMNKDKSLGLLNPEETKLLNLITNRTEKADLEVKTTGTQKFYISINKAKTKYKIKIPRDSEPYAEVNIKLVGTIEESSEDIDPADTKQLKEEAEKRYMKKAEALLSKLQARGADPVGFGLIYRGTHSNSDDWRQWEELYPRLTFKVKIEVRIQGFGGLR</sequence>
<evidence type="ECO:0000256" key="7">
    <source>
        <dbReference type="ARBA" id="ARBA00023288"/>
    </source>
</evidence>
<keyword evidence="11" id="KW-1185">Reference proteome</keyword>
<dbReference type="NCBIfam" id="TIGR02887">
    <property type="entry name" value="spore_ger_x_C"/>
    <property type="match status" value="1"/>
</dbReference>
<keyword evidence="6" id="KW-0564">Palmitate</keyword>
<dbReference type="GO" id="GO:0009847">
    <property type="term" value="P:spore germination"/>
    <property type="evidence" value="ECO:0007669"/>
    <property type="project" value="InterPro"/>
</dbReference>
<keyword evidence="5" id="KW-0472">Membrane</keyword>
<proteinExistence type="inferred from homology"/>
<feature type="domain" description="Spore germination GerAC-like C-terminal" evidence="8">
    <location>
        <begin position="214"/>
        <end position="370"/>
    </location>
</feature>
<dbReference type="PANTHER" id="PTHR35789">
    <property type="entry name" value="SPORE GERMINATION PROTEIN B3"/>
    <property type="match status" value="1"/>
</dbReference>
<dbReference type="InterPro" id="IPR046953">
    <property type="entry name" value="Spore_GerAC-like_C"/>
</dbReference>
<name>A0A9X2BRU9_9BACL</name>
<dbReference type="Pfam" id="PF25198">
    <property type="entry name" value="Spore_GerAC_N"/>
    <property type="match status" value="1"/>
</dbReference>
<comment type="similarity">
    <text evidence="2">Belongs to the GerABKC lipoprotein family.</text>
</comment>
<organism evidence="10 11">
    <name type="scientific">Paenibacillus mellifer</name>
    <dbReference type="NCBI Taxonomy" id="2937794"/>
    <lineage>
        <taxon>Bacteria</taxon>
        <taxon>Bacillati</taxon>
        <taxon>Bacillota</taxon>
        <taxon>Bacilli</taxon>
        <taxon>Bacillales</taxon>
        <taxon>Paenibacillaceae</taxon>
        <taxon>Paenibacillus</taxon>
    </lineage>
</organism>
<gene>
    <name evidence="10" type="ORF">M0651_10915</name>
</gene>
<feature type="domain" description="Spore germination protein N-terminal" evidence="9">
    <location>
        <begin position="26"/>
        <end position="201"/>
    </location>
</feature>
<keyword evidence="7" id="KW-0449">Lipoprotein</keyword>
<evidence type="ECO:0000256" key="1">
    <source>
        <dbReference type="ARBA" id="ARBA00004635"/>
    </source>
</evidence>
<dbReference type="Pfam" id="PF05504">
    <property type="entry name" value="Spore_GerAC"/>
    <property type="match status" value="1"/>
</dbReference>
<dbReference type="InterPro" id="IPR057336">
    <property type="entry name" value="GerAC_N"/>
</dbReference>
<comment type="caution">
    <text evidence="10">The sequence shown here is derived from an EMBL/GenBank/DDBJ whole genome shotgun (WGS) entry which is preliminary data.</text>
</comment>
<reference evidence="10" key="1">
    <citation type="submission" date="2022-04" db="EMBL/GenBank/DDBJ databases">
        <authorList>
            <person name="Seo M.-J."/>
        </authorList>
    </citation>
    <scope>NUCLEOTIDE SEQUENCE</scope>
    <source>
        <strain evidence="10">MBLB2552</strain>
    </source>
</reference>
<evidence type="ECO:0000256" key="6">
    <source>
        <dbReference type="ARBA" id="ARBA00023139"/>
    </source>
</evidence>
<dbReference type="PROSITE" id="PS51257">
    <property type="entry name" value="PROKAR_LIPOPROTEIN"/>
    <property type="match status" value="1"/>
</dbReference>
<dbReference type="EMBL" id="JALPRK010000008">
    <property type="protein sequence ID" value="MCK8487685.1"/>
    <property type="molecule type" value="Genomic_DNA"/>
</dbReference>
<evidence type="ECO:0000256" key="2">
    <source>
        <dbReference type="ARBA" id="ARBA00007886"/>
    </source>
</evidence>
<evidence type="ECO:0000256" key="5">
    <source>
        <dbReference type="ARBA" id="ARBA00023136"/>
    </source>
</evidence>
<evidence type="ECO:0000313" key="11">
    <source>
        <dbReference type="Proteomes" id="UP001139534"/>
    </source>
</evidence>
<evidence type="ECO:0000259" key="8">
    <source>
        <dbReference type="Pfam" id="PF05504"/>
    </source>
</evidence>
<dbReference type="PANTHER" id="PTHR35789:SF1">
    <property type="entry name" value="SPORE GERMINATION PROTEIN B3"/>
    <property type="match status" value="1"/>
</dbReference>
<dbReference type="Proteomes" id="UP001139534">
    <property type="component" value="Unassembled WGS sequence"/>
</dbReference>
<protein>
    <submittedName>
        <fullName evidence="10">Ger(X)C family spore germination protein</fullName>
    </submittedName>
</protein>
<evidence type="ECO:0000256" key="4">
    <source>
        <dbReference type="ARBA" id="ARBA00022729"/>
    </source>
</evidence>
<dbReference type="Gene3D" id="3.30.300.210">
    <property type="entry name" value="Nutrient germinant receptor protein C, domain 3"/>
    <property type="match status" value="1"/>
</dbReference>
<dbReference type="AlphaFoldDB" id="A0A9X2BRU9"/>
<accession>A0A9X2BRU9</accession>
<keyword evidence="4" id="KW-0732">Signal</keyword>
<evidence type="ECO:0000256" key="3">
    <source>
        <dbReference type="ARBA" id="ARBA00022544"/>
    </source>
</evidence>
<dbReference type="RefSeq" id="WP_248551779.1">
    <property type="nucleotide sequence ID" value="NZ_JALPRK010000008.1"/>
</dbReference>
<evidence type="ECO:0000313" key="10">
    <source>
        <dbReference type="EMBL" id="MCK8487685.1"/>
    </source>
</evidence>
<dbReference type="InterPro" id="IPR008844">
    <property type="entry name" value="Spore_GerAC-like"/>
</dbReference>
<comment type="subcellular location">
    <subcellularLocation>
        <location evidence="1">Membrane</location>
        <topology evidence="1">Lipid-anchor</topology>
    </subcellularLocation>
</comment>
<keyword evidence="3" id="KW-0309">Germination</keyword>
<evidence type="ECO:0000259" key="9">
    <source>
        <dbReference type="Pfam" id="PF25198"/>
    </source>
</evidence>
<dbReference type="GO" id="GO:0016020">
    <property type="term" value="C:membrane"/>
    <property type="evidence" value="ECO:0007669"/>
    <property type="project" value="UniProtKB-SubCell"/>
</dbReference>